<accession>A0A3Q7I6I7</accession>
<sequence>MAVRSNRMHIQALEGRPQNYLAFLTFNSRSPKKWFVIADKNRLNEVYARFKAFLTLKIGQTGTDGQPDA</sequence>
<protein>
    <submittedName>
        <fullName evidence="1">Uncharacterized protein</fullName>
    </submittedName>
</protein>
<dbReference type="AlphaFoldDB" id="A0A3Q7I6I7"/>
<keyword evidence="2" id="KW-1185">Reference proteome</keyword>
<reference evidence="1" key="1">
    <citation type="journal article" date="2012" name="Nature">
        <title>The tomato genome sequence provides insights into fleshy fruit evolution.</title>
        <authorList>
            <consortium name="Tomato Genome Consortium"/>
        </authorList>
    </citation>
    <scope>NUCLEOTIDE SEQUENCE [LARGE SCALE GENOMIC DNA]</scope>
    <source>
        <strain evidence="1">cv. Heinz 1706</strain>
    </source>
</reference>
<dbReference type="InParanoid" id="A0A3Q7I6I7"/>
<dbReference type="Proteomes" id="UP000004994">
    <property type="component" value="Chromosome 9"/>
</dbReference>
<reference evidence="1" key="2">
    <citation type="submission" date="2019-01" db="UniProtKB">
        <authorList>
            <consortium name="EnsemblPlants"/>
        </authorList>
    </citation>
    <scope>IDENTIFICATION</scope>
    <source>
        <strain evidence="1">cv. Heinz 1706</strain>
    </source>
</reference>
<evidence type="ECO:0000313" key="2">
    <source>
        <dbReference type="Proteomes" id="UP000004994"/>
    </source>
</evidence>
<evidence type="ECO:0000313" key="1">
    <source>
        <dbReference type="EnsemblPlants" id="Solyc09g072500.1.1.1"/>
    </source>
</evidence>
<dbReference type="Gramene" id="Solyc09g072500.1.1">
    <property type="protein sequence ID" value="Solyc09g072500.1.1.1"/>
    <property type="gene ID" value="Solyc09g072500.1"/>
</dbReference>
<dbReference type="PaxDb" id="4081-Solyc09g072500.1.1"/>
<organism evidence="1">
    <name type="scientific">Solanum lycopersicum</name>
    <name type="common">Tomato</name>
    <name type="synonym">Lycopersicon esculentum</name>
    <dbReference type="NCBI Taxonomy" id="4081"/>
    <lineage>
        <taxon>Eukaryota</taxon>
        <taxon>Viridiplantae</taxon>
        <taxon>Streptophyta</taxon>
        <taxon>Embryophyta</taxon>
        <taxon>Tracheophyta</taxon>
        <taxon>Spermatophyta</taxon>
        <taxon>Magnoliopsida</taxon>
        <taxon>eudicotyledons</taxon>
        <taxon>Gunneridae</taxon>
        <taxon>Pentapetalae</taxon>
        <taxon>asterids</taxon>
        <taxon>lamiids</taxon>
        <taxon>Solanales</taxon>
        <taxon>Solanaceae</taxon>
        <taxon>Solanoideae</taxon>
        <taxon>Solaneae</taxon>
        <taxon>Solanum</taxon>
        <taxon>Solanum subgen. Lycopersicon</taxon>
    </lineage>
</organism>
<proteinExistence type="predicted"/>
<dbReference type="EnsemblPlants" id="Solyc09g072500.1.1">
    <property type="protein sequence ID" value="Solyc09g072500.1.1.1"/>
    <property type="gene ID" value="Solyc09g072500.1"/>
</dbReference>
<name>A0A3Q7I6I7_SOLLC</name>